<dbReference type="Ensembl" id="ENSPTRT00000082847.1">
    <property type="protein sequence ID" value="ENSPTRP00000069497.1"/>
    <property type="gene ID" value="ENSPTRG00000045131.1"/>
</dbReference>
<dbReference type="GO" id="GO:0003785">
    <property type="term" value="F:actin monomer binding"/>
    <property type="evidence" value="ECO:0000318"/>
    <property type="project" value="GO_Central"/>
</dbReference>
<dbReference type="GO" id="GO:0030334">
    <property type="term" value="P:regulation of cell migration"/>
    <property type="evidence" value="ECO:0000318"/>
    <property type="project" value="GO_Central"/>
</dbReference>
<dbReference type="AlphaFoldDB" id="A0A2I3RYU1"/>
<dbReference type="PANTHER" id="PTHR12021:SF17">
    <property type="entry name" value="THYMOSIN BETA"/>
    <property type="match status" value="1"/>
</dbReference>
<evidence type="ECO:0000256" key="5">
    <source>
        <dbReference type="SAM" id="MobiDB-lite"/>
    </source>
</evidence>
<feature type="region of interest" description="Disordered" evidence="5">
    <location>
        <begin position="1"/>
        <end position="33"/>
    </location>
</feature>
<reference evidence="6" key="3">
    <citation type="submission" date="2025-09" db="UniProtKB">
        <authorList>
            <consortium name="Ensembl"/>
        </authorList>
    </citation>
    <scope>IDENTIFICATION</scope>
</reference>
<dbReference type="InterPro" id="IPR001152">
    <property type="entry name" value="Beta-thymosin"/>
</dbReference>
<reference evidence="6" key="2">
    <citation type="submission" date="2025-08" db="UniProtKB">
        <authorList>
            <consortium name="Ensembl"/>
        </authorList>
    </citation>
    <scope>IDENTIFICATION</scope>
</reference>
<name>A0A2I3RYU1_PANTR</name>
<keyword evidence="7" id="KW-1185">Reference proteome</keyword>
<sequence>SDKSNMDEIEKFNKSKLKKTEMQEKNPQPSKEWIEQEKQAAESGRAATYTLVC</sequence>
<proteinExistence type="inferred from homology"/>
<keyword evidence="3" id="KW-0963">Cytoplasm</keyword>
<accession>A0A2I3RYU1</accession>
<dbReference type="GO" id="GO:0140311">
    <property type="term" value="F:protein sequestering activity"/>
    <property type="evidence" value="ECO:0000318"/>
    <property type="project" value="GO_Central"/>
</dbReference>
<protein>
    <submittedName>
        <fullName evidence="6">Uncharacterized protein</fullName>
    </submittedName>
</protein>
<organism evidence="6 7">
    <name type="scientific">Pan troglodytes</name>
    <name type="common">Chimpanzee</name>
    <dbReference type="NCBI Taxonomy" id="9598"/>
    <lineage>
        <taxon>Eukaryota</taxon>
        <taxon>Metazoa</taxon>
        <taxon>Chordata</taxon>
        <taxon>Craniata</taxon>
        <taxon>Vertebrata</taxon>
        <taxon>Euteleostomi</taxon>
        <taxon>Mammalia</taxon>
        <taxon>Eutheria</taxon>
        <taxon>Euarchontoglires</taxon>
        <taxon>Primates</taxon>
        <taxon>Haplorrhini</taxon>
        <taxon>Catarrhini</taxon>
        <taxon>Hominidae</taxon>
        <taxon>Pan</taxon>
    </lineage>
</organism>
<evidence type="ECO:0000313" key="6">
    <source>
        <dbReference type="Ensembl" id="ENSPTRP00000069497.1"/>
    </source>
</evidence>
<dbReference type="PANTHER" id="PTHR12021">
    <property type="entry name" value="THYMOSIN BETA"/>
    <property type="match status" value="1"/>
</dbReference>
<dbReference type="Proteomes" id="UP000002277">
    <property type="component" value="Chromosome 8"/>
</dbReference>
<evidence type="ECO:0000313" key="7">
    <source>
        <dbReference type="Proteomes" id="UP000002277"/>
    </source>
</evidence>
<keyword evidence="4" id="KW-0206">Cytoskeleton</keyword>
<dbReference type="EMBL" id="AACZ04065608">
    <property type="status" value="NOT_ANNOTATED_CDS"/>
    <property type="molecule type" value="Genomic_DNA"/>
</dbReference>
<evidence type="ECO:0000256" key="1">
    <source>
        <dbReference type="ARBA" id="ARBA00004245"/>
    </source>
</evidence>
<evidence type="ECO:0000256" key="4">
    <source>
        <dbReference type="ARBA" id="ARBA00023212"/>
    </source>
</evidence>
<comment type="subcellular location">
    <subcellularLocation>
        <location evidence="1">Cytoplasm</location>
        <location evidence="1">Cytoskeleton</location>
    </subcellularLocation>
</comment>
<dbReference type="Bgee" id="ENSPTRG00000045131">
    <property type="expression patterns" value="Expressed in lymph node and 4 other cell types or tissues"/>
</dbReference>
<dbReference type="GO" id="GO:0005829">
    <property type="term" value="C:cytosol"/>
    <property type="evidence" value="ECO:0000318"/>
    <property type="project" value="GO_Central"/>
</dbReference>
<evidence type="ECO:0000256" key="3">
    <source>
        <dbReference type="ARBA" id="ARBA00022490"/>
    </source>
</evidence>
<dbReference type="FunFam" id="1.20.5.520:FF:000001">
    <property type="entry name" value="Thymosin beta"/>
    <property type="match status" value="1"/>
</dbReference>
<dbReference type="GO" id="GO:0005856">
    <property type="term" value="C:cytoskeleton"/>
    <property type="evidence" value="ECO:0007669"/>
    <property type="project" value="UniProtKB-SubCell"/>
</dbReference>
<comment type="similarity">
    <text evidence="2">Belongs to the thymosin beta family.</text>
</comment>
<dbReference type="InParanoid" id="A0A2I3RYU1"/>
<dbReference type="GO" id="GO:0007015">
    <property type="term" value="P:actin filament organization"/>
    <property type="evidence" value="ECO:0007669"/>
    <property type="project" value="InterPro"/>
</dbReference>
<evidence type="ECO:0000256" key="2">
    <source>
        <dbReference type="ARBA" id="ARBA00009511"/>
    </source>
</evidence>
<reference evidence="6 7" key="1">
    <citation type="journal article" date="2005" name="Nature">
        <title>Initial sequence of the chimpanzee genome and comparison with the human genome.</title>
        <authorList>
            <consortium name="Chimpanzee sequencing and analysis consortium"/>
        </authorList>
    </citation>
    <scope>NUCLEOTIDE SEQUENCE [LARGE SCALE GENOMIC DNA]</scope>
</reference>
<dbReference type="InterPro" id="IPR038386">
    <property type="entry name" value="Beta-thymosin_sf"/>
</dbReference>
<dbReference type="Pfam" id="PF01290">
    <property type="entry name" value="Thymosin"/>
    <property type="match status" value="1"/>
</dbReference>
<feature type="compositionally biased region" description="Basic and acidic residues" evidence="5">
    <location>
        <begin position="1"/>
        <end position="24"/>
    </location>
</feature>
<dbReference type="GeneTree" id="ENSGT01010000222693"/>
<dbReference type="OMA" id="CERQPIM"/>
<dbReference type="Gene3D" id="1.20.5.520">
    <property type="entry name" value="Single helix bin"/>
    <property type="match status" value="1"/>
</dbReference>
<dbReference type="SMART" id="SM00152">
    <property type="entry name" value="THY"/>
    <property type="match status" value="1"/>
</dbReference>